<feature type="transmembrane region" description="Helical" evidence="2">
    <location>
        <begin position="12"/>
        <end position="29"/>
    </location>
</feature>
<dbReference type="SUPFAM" id="SSF103481">
    <property type="entry name" value="Multidrug resistance efflux transporter EmrE"/>
    <property type="match status" value="1"/>
</dbReference>
<accession>A0ABY7MCB7</accession>
<keyword evidence="2" id="KW-0472">Membrane</keyword>
<comment type="similarity">
    <text evidence="1">Belongs to the EamA transporter family.</text>
</comment>
<dbReference type="InterPro" id="IPR037185">
    <property type="entry name" value="EmrE-like"/>
</dbReference>
<proteinExistence type="inferred from homology"/>
<keyword evidence="2" id="KW-1133">Transmembrane helix</keyword>
<sequence>MSTTSRAGMASIANATAPLWAAVLAVAFLRDEPLTLQKSLGLALGFTGIVSPRRPRLGRAPFRRSARP</sequence>
<dbReference type="EMBL" id="CP115149">
    <property type="protein sequence ID" value="WBL37549.1"/>
    <property type="molecule type" value="Genomic_DNA"/>
</dbReference>
<feature type="domain" description="EamA" evidence="3">
    <location>
        <begin position="5"/>
        <end position="50"/>
    </location>
</feature>
<evidence type="ECO:0000256" key="1">
    <source>
        <dbReference type="ARBA" id="ARBA00007362"/>
    </source>
</evidence>
<name>A0ABY7MCB7_9CHLR</name>
<evidence type="ECO:0000313" key="4">
    <source>
        <dbReference type="EMBL" id="WBL37549.1"/>
    </source>
</evidence>
<dbReference type="InterPro" id="IPR000620">
    <property type="entry name" value="EamA_dom"/>
</dbReference>
<keyword evidence="2" id="KW-0812">Transmembrane</keyword>
<evidence type="ECO:0000256" key="2">
    <source>
        <dbReference type="SAM" id="Phobius"/>
    </source>
</evidence>
<evidence type="ECO:0000259" key="3">
    <source>
        <dbReference type="Pfam" id="PF00892"/>
    </source>
</evidence>
<gene>
    <name evidence="4" type="ORF">O0235_10775</name>
</gene>
<keyword evidence="5" id="KW-1185">Reference proteome</keyword>
<organism evidence="4 5">
    <name type="scientific">Tepidiforma flava</name>
    <dbReference type="NCBI Taxonomy" id="3004094"/>
    <lineage>
        <taxon>Bacteria</taxon>
        <taxon>Bacillati</taxon>
        <taxon>Chloroflexota</taxon>
        <taxon>Tepidiformia</taxon>
        <taxon>Tepidiformales</taxon>
        <taxon>Tepidiformaceae</taxon>
        <taxon>Tepidiforma</taxon>
    </lineage>
</organism>
<dbReference type="Pfam" id="PF00892">
    <property type="entry name" value="EamA"/>
    <property type="match status" value="1"/>
</dbReference>
<reference evidence="4 5" key="1">
    <citation type="journal article" date="2023" name="ISME J.">
        <title>Thermophilic Dehalococcoidia with unusual traits shed light on an unexpected past.</title>
        <authorList>
            <person name="Palmer M."/>
            <person name="Covington J.K."/>
            <person name="Zhou E.M."/>
            <person name="Thomas S.C."/>
            <person name="Habib N."/>
            <person name="Seymour C.O."/>
            <person name="Lai D."/>
            <person name="Johnston J."/>
            <person name="Hashimi A."/>
            <person name="Jiao J.Y."/>
            <person name="Muok A.R."/>
            <person name="Liu L."/>
            <person name="Xian W.D."/>
            <person name="Zhi X.Y."/>
            <person name="Li M.M."/>
            <person name="Silva L.P."/>
            <person name="Bowen B.P."/>
            <person name="Louie K."/>
            <person name="Briegel A."/>
            <person name="Pett-Ridge J."/>
            <person name="Weber P.K."/>
            <person name="Tocheva E.I."/>
            <person name="Woyke T."/>
            <person name="Northen T.R."/>
            <person name="Mayali X."/>
            <person name="Li W.J."/>
            <person name="Hedlund B.P."/>
        </authorList>
    </citation>
    <scope>NUCLEOTIDE SEQUENCE [LARGE SCALE GENOMIC DNA]</scope>
    <source>
        <strain evidence="4 5">YIM 72310</strain>
    </source>
</reference>
<dbReference type="Proteomes" id="UP001212803">
    <property type="component" value="Chromosome"/>
</dbReference>
<evidence type="ECO:0000313" key="5">
    <source>
        <dbReference type="Proteomes" id="UP001212803"/>
    </source>
</evidence>
<protein>
    <submittedName>
        <fullName evidence="4">EamA family transporter</fullName>
    </submittedName>
</protein>